<sequence>MHLTKHRRWGVLHVGRSLLQEAGVGTTSARSTWGSAWALLADGLPAYSRRPWEVVGLQQSLITNNISSVGAVWAAAVTSSLAGGAVMTFSKALRLVAAVIMIMIPGNLPLPLLGGRGSLPLMRRPTRHCFVNGLPRFWQRPTQLCICRTTRSGTQVYLDKQPRFARPLVAMYCAYDVWAVPLQDAPLDALLQMYPKGARIIRRKLVQLGLVRVCVVSGYHALRSQLHKLDAFEVVTCGSPENTCRGHETIEKDEDQFNVVGLIHSNSAICADRAELLMVAIPKEPDDFVRDAVKAGHPRNLLAESRKGVAKEVAKNIVMSKDERDKVAKPCLERWAATKKATERAGQELMSKAPEYIQRASNGKNVLLWKAILEECDFPDEDLWQALHQGFRITGWMPDTGLFVKNVRPPVMSIDELLSQSRYRTPATLRSIENAEADEAAFGAWKETLSELEAGWLFIDENPNPVEIIVARRFGLQQKNKLRVIDDGKMCGLNLTCGLPERFTLHGVDVIAGALLEALALAEDGGVALRGITYDLVSAYKFYPLHPDDCAKVANSCEGRGVGRSRRLWLQRLGVRCHWLSGGLPTHLCCDLEGRSCWGSRTLDGLL</sequence>
<proteinExistence type="predicted"/>
<dbReference type="Proteomes" id="UP000604046">
    <property type="component" value="Unassembled WGS sequence"/>
</dbReference>
<keyword evidence="3" id="KW-1185">Reference proteome</keyword>
<name>A0A812UNU0_9DINO</name>
<dbReference type="OrthoDB" id="409593at2759"/>
<gene>
    <name evidence="2" type="ORF">SNAT2548_LOCUS33572</name>
</gene>
<keyword evidence="1" id="KW-0472">Membrane</keyword>
<organism evidence="2 3">
    <name type="scientific">Symbiodinium natans</name>
    <dbReference type="NCBI Taxonomy" id="878477"/>
    <lineage>
        <taxon>Eukaryota</taxon>
        <taxon>Sar</taxon>
        <taxon>Alveolata</taxon>
        <taxon>Dinophyceae</taxon>
        <taxon>Suessiales</taxon>
        <taxon>Symbiodiniaceae</taxon>
        <taxon>Symbiodinium</taxon>
    </lineage>
</organism>
<evidence type="ECO:0000313" key="3">
    <source>
        <dbReference type="Proteomes" id="UP000604046"/>
    </source>
</evidence>
<evidence type="ECO:0000313" key="2">
    <source>
        <dbReference type="EMBL" id="CAE7589340.1"/>
    </source>
</evidence>
<feature type="transmembrane region" description="Helical" evidence="1">
    <location>
        <begin position="95"/>
        <end position="114"/>
    </location>
</feature>
<dbReference type="AlphaFoldDB" id="A0A812UNU0"/>
<dbReference type="EMBL" id="CAJNDS010002765">
    <property type="protein sequence ID" value="CAE7589340.1"/>
    <property type="molecule type" value="Genomic_DNA"/>
</dbReference>
<keyword evidence="1" id="KW-1133">Transmembrane helix</keyword>
<accession>A0A812UNU0</accession>
<protein>
    <submittedName>
        <fullName evidence="2">Uncharacterized protein</fullName>
    </submittedName>
</protein>
<evidence type="ECO:0000256" key="1">
    <source>
        <dbReference type="SAM" id="Phobius"/>
    </source>
</evidence>
<keyword evidence="1" id="KW-0812">Transmembrane</keyword>
<reference evidence="2" key="1">
    <citation type="submission" date="2021-02" db="EMBL/GenBank/DDBJ databases">
        <authorList>
            <person name="Dougan E. K."/>
            <person name="Rhodes N."/>
            <person name="Thang M."/>
            <person name="Chan C."/>
        </authorList>
    </citation>
    <scope>NUCLEOTIDE SEQUENCE</scope>
</reference>
<comment type="caution">
    <text evidence="2">The sequence shown here is derived from an EMBL/GenBank/DDBJ whole genome shotgun (WGS) entry which is preliminary data.</text>
</comment>